<comment type="caution">
    <text evidence="1">The sequence shown here is derived from an EMBL/GenBank/DDBJ whole genome shotgun (WGS) entry which is preliminary data.</text>
</comment>
<organism evidence="1 2">
    <name type="scientific">Eretmocerus hayati</name>
    <dbReference type="NCBI Taxonomy" id="131215"/>
    <lineage>
        <taxon>Eukaryota</taxon>
        <taxon>Metazoa</taxon>
        <taxon>Ecdysozoa</taxon>
        <taxon>Arthropoda</taxon>
        <taxon>Hexapoda</taxon>
        <taxon>Insecta</taxon>
        <taxon>Pterygota</taxon>
        <taxon>Neoptera</taxon>
        <taxon>Endopterygota</taxon>
        <taxon>Hymenoptera</taxon>
        <taxon>Apocrita</taxon>
        <taxon>Proctotrupomorpha</taxon>
        <taxon>Chalcidoidea</taxon>
        <taxon>Aphelinidae</taxon>
        <taxon>Aphelininae</taxon>
        <taxon>Eretmocerus</taxon>
    </lineage>
</organism>
<evidence type="ECO:0000313" key="1">
    <source>
        <dbReference type="EMBL" id="KAJ8669359.1"/>
    </source>
</evidence>
<accession>A0ACC2NE58</accession>
<reference evidence="1" key="1">
    <citation type="submission" date="2023-04" db="EMBL/GenBank/DDBJ databases">
        <title>A chromosome-level genome assembly of the parasitoid wasp Eretmocerus hayati.</title>
        <authorList>
            <person name="Zhong Y."/>
            <person name="Liu S."/>
            <person name="Liu Y."/>
        </authorList>
    </citation>
    <scope>NUCLEOTIDE SEQUENCE</scope>
    <source>
        <strain evidence="1">ZJU_SS_LIU_2023</strain>
    </source>
</reference>
<protein>
    <submittedName>
        <fullName evidence="1">Uncharacterized protein</fullName>
    </submittedName>
</protein>
<dbReference type="Proteomes" id="UP001239111">
    <property type="component" value="Chromosome 3"/>
</dbReference>
<sequence length="395" mass="45305">MQVKVKFGSSRRGSSRRFLKPITVCGLILGLTVLFCEFLIHFIVIMQCEWPVPQEPIPQPAFPQVPLTGKALPPSSPKPIWALFLADPHILGWGRSIWLDRLLRDWQMKRMFQAAIMVLKPHVVFILGDIFDEGFWAGPDEFDGYIVRYRSIFSHPQSTELFVLGEKHDIGFYEDLTPFLNSEFKTEMLAPSVRKISLNEVHFVLINSMLKEGNGCSLCDTIEDAIHNIVEELKCSEGNVSHCSNNTYATKNYSRPILLQHFSLFRESDEICHEPDEAPNDIENDEFVQKWDCLSKEATKQLLDTFNPRLVVNRHTHHGCQTKPRENTLEITVPSFSWRNKNNPYILLGSFTPVNYAVSKCYLTLQSTVIAIYAVIGLCLAIYFFWPFKKTTSLL</sequence>
<keyword evidence="2" id="KW-1185">Reference proteome</keyword>
<evidence type="ECO:0000313" key="2">
    <source>
        <dbReference type="Proteomes" id="UP001239111"/>
    </source>
</evidence>
<dbReference type="EMBL" id="CM056743">
    <property type="protein sequence ID" value="KAJ8669359.1"/>
    <property type="molecule type" value="Genomic_DNA"/>
</dbReference>
<name>A0ACC2NE58_9HYME</name>
<proteinExistence type="predicted"/>
<gene>
    <name evidence="1" type="ORF">QAD02_000618</name>
</gene>